<dbReference type="EMBL" id="VUND01000001">
    <property type="protein sequence ID" value="MST59778.1"/>
    <property type="molecule type" value="Genomic_DNA"/>
</dbReference>
<feature type="transmembrane region" description="Helical" evidence="1">
    <location>
        <begin position="389"/>
        <end position="408"/>
    </location>
</feature>
<keyword evidence="1" id="KW-0472">Membrane</keyword>
<evidence type="ECO:0000313" key="2">
    <source>
        <dbReference type="EMBL" id="MST59778.1"/>
    </source>
</evidence>
<feature type="transmembrane region" description="Helical" evidence="1">
    <location>
        <begin position="39"/>
        <end position="57"/>
    </location>
</feature>
<keyword evidence="1" id="KW-1133">Transmembrane helix</keyword>
<proteinExistence type="predicted"/>
<keyword evidence="1" id="KW-0812">Transmembrane</keyword>
<feature type="transmembrane region" description="Helical" evidence="1">
    <location>
        <begin position="332"/>
        <end position="353"/>
    </location>
</feature>
<evidence type="ECO:0000256" key="1">
    <source>
        <dbReference type="SAM" id="Phobius"/>
    </source>
</evidence>
<feature type="transmembrane region" description="Helical" evidence="1">
    <location>
        <begin position="296"/>
        <end position="312"/>
    </location>
</feature>
<protein>
    <submittedName>
        <fullName evidence="2">Uncharacterized protein</fullName>
    </submittedName>
</protein>
<dbReference type="AlphaFoldDB" id="A0A6N7WSM8"/>
<feature type="transmembrane region" description="Helical" evidence="1">
    <location>
        <begin position="222"/>
        <end position="239"/>
    </location>
</feature>
<feature type="transmembrane region" description="Helical" evidence="1">
    <location>
        <begin position="91"/>
        <end position="112"/>
    </location>
</feature>
<feature type="transmembrane region" description="Helical" evidence="1">
    <location>
        <begin position="245"/>
        <end position="267"/>
    </location>
</feature>
<dbReference type="Proteomes" id="UP000434342">
    <property type="component" value="Unassembled WGS sequence"/>
</dbReference>
<dbReference type="InterPro" id="IPR046671">
    <property type="entry name" value="DUF6541"/>
</dbReference>
<feature type="transmembrane region" description="Helical" evidence="1">
    <location>
        <begin position="455"/>
        <end position="474"/>
    </location>
</feature>
<feature type="transmembrane region" description="Helical" evidence="1">
    <location>
        <begin position="196"/>
        <end position="215"/>
    </location>
</feature>
<organism evidence="2 3">
    <name type="scientific">Parafannyhessea umbonata</name>
    <dbReference type="NCBI Taxonomy" id="604330"/>
    <lineage>
        <taxon>Bacteria</taxon>
        <taxon>Bacillati</taxon>
        <taxon>Actinomycetota</taxon>
        <taxon>Coriobacteriia</taxon>
        <taxon>Coriobacteriales</taxon>
        <taxon>Atopobiaceae</taxon>
        <taxon>Parafannyhessea</taxon>
    </lineage>
</organism>
<accession>A0A6N7WSM8</accession>
<feature type="transmembrane region" description="Helical" evidence="1">
    <location>
        <begin position="6"/>
        <end position="32"/>
    </location>
</feature>
<feature type="transmembrane region" description="Helical" evidence="1">
    <location>
        <begin position="63"/>
        <end position="79"/>
    </location>
</feature>
<reference evidence="2 3" key="1">
    <citation type="submission" date="2019-08" db="EMBL/GenBank/DDBJ databases">
        <title>In-depth cultivation of the pig gut microbiome towards novel bacterial diversity and tailored functional studies.</title>
        <authorList>
            <person name="Wylensek D."/>
            <person name="Hitch T.C.A."/>
            <person name="Clavel T."/>
        </authorList>
    </citation>
    <scope>NUCLEOTIDE SEQUENCE [LARGE SCALE GENOMIC DNA]</scope>
    <source>
        <strain evidence="2 3">WB01_CNA04</strain>
    </source>
</reference>
<dbReference type="Pfam" id="PF20176">
    <property type="entry name" value="DUF6541"/>
    <property type="match status" value="1"/>
</dbReference>
<sequence length="693" mass="75534">MWLSFVLVFATYLLLFVPNALLLFGLGFDIFWSATLSPLVSISAYAIIGQALAIVGIPSSAPILVAPILSAALIAALLVRRKGKTVAAPSVDRFTALLYLGVGLALGLLVYLKNLPSPDALFQAFDTAQHLNVIRAFADSGRFSSLGVSAYLTEADKAICPAASSGFYPSAWHAFCALAVQLTQCKVTVAINASEFVMTSIAYPLGWAALLTLAFDGDKNKVRAGSIVCMAFASFPWQLIMFGPIYPNLVGFCVLPSAMALFMLVFLGSGRRTSVTGMLVFLPCLAGLALLHPNTIFTALVLLMFWCARLVHDALARVLEDRPKLVAKAMPWAGWAAFLLLCLAFWIFCYRLPAFHEIVSHNWKTYATQQQMLYNLFALTYTNDFCYNLAPQFLLGVLVIVGAVRAAFSGKTHWITLSYLVAGFILFWVATYTGIPGRSRFLLGGFWYTDPMRLASMFVLASIPCAALGLSYVAELLDRLGSKRLGGIHVAGHNVATIAVVIAVFALVNYFPGFYKSPQEVRRHPDMQSTDFHTAFGDMCYIVADVYDSTSPLSQKEKDFLAKATPIVGDELVINDPADGSLFAYGDYGIRTYYRTLTGVGAPNETFESQRIRTWLSHMGQSPDTREALKKTGARYVLVLDDSDAVFSFINLRGTGAKSRADFHGVESVGADTPGLKLVLSSGDRLRLYKIVG</sequence>
<evidence type="ECO:0000313" key="3">
    <source>
        <dbReference type="Proteomes" id="UP000434342"/>
    </source>
</evidence>
<feature type="transmembrane region" description="Helical" evidence="1">
    <location>
        <begin position="495"/>
        <end position="515"/>
    </location>
</feature>
<feature type="transmembrane region" description="Helical" evidence="1">
    <location>
        <begin position="415"/>
        <end position="435"/>
    </location>
</feature>
<comment type="caution">
    <text evidence="2">The sequence shown here is derived from an EMBL/GenBank/DDBJ whole genome shotgun (WGS) entry which is preliminary data.</text>
</comment>
<gene>
    <name evidence="2" type="ORF">FYJ69_02465</name>
</gene>
<name>A0A6N7WSM8_9ACTN</name>
<dbReference type="RefSeq" id="WP_154539746.1">
    <property type="nucleotide sequence ID" value="NZ_VUND01000001.1"/>
</dbReference>
<feature type="transmembrane region" description="Helical" evidence="1">
    <location>
        <begin position="274"/>
        <end position="290"/>
    </location>
</feature>